<sequence>MWCTSTQRLALLASLLWFVSGVQAAISFNLNSVDYPVYANEKMSMKEYAVLPRGGNACLLLSLDNGLGGVVRFAYSSNVSNVHWRSDVLVSTHKPSVSHPSVAILDKVDAVIQTRLYSVEELEKLSRAGEVVRRGTERQGTTNASAEAVQQSWSTAVSIRPAQDGTGPAAKFIDGNYAVCFHLIRSKAAAQKPSSMQYEEVKVQLFEVASTRHSTSTYIARVNDAAAKSQNGDGAAGGSMAEVDGEYAQMIRSLFRASSTADLRKLLDTEEPVSSEEVASRLAEIRALQKQLFGLYNNFEHLESRFQRMRATAETTFSRIWVSMLVILAVMGGTVWFTFHYTKGIMIKKKLI</sequence>
<evidence type="ECO:0000313" key="4">
    <source>
        <dbReference type="EMBL" id="CBZ30159.1"/>
    </source>
</evidence>
<feature type="transmembrane region" description="Helical" evidence="1">
    <location>
        <begin position="320"/>
        <end position="339"/>
    </location>
</feature>
<keyword evidence="1" id="KW-0472">Membrane</keyword>
<dbReference type="OrthoDB" id="261775at2759"/>
<dbReference type="RefSeq" id="XP_003878607.1">
    <property type="nucleotide sequence ID" value="XM_003878558.1"/>
</dbReference>
<dbReference type="VEuPathDB" id="TriTrypDB:LmxM.33.0220"/>
<organism evidence="4 5">
    <name type="scientific">Leishmania mexicana (strain MHOM/GT/2001/U1103)</name>
    <dbReference type="NCBI Taxonomy" id="929439"/>
    <lineage>
        <taxon>Eukaryota</taxon>
        <taxon>Discoba</taxon>
        <taxon>Euglenozoa</taxon>
        <taxon>Kinetoplastea</taxon>
        <taxon>Metakinetoplastina</taxon>
        <taxon>Trypanosomatida</taxon>
        <taxon>Trypanosomatidae</taxon>
        <taxon>Leishmaniinae</taxon>
        <taxon>Leishmania</taxon>
    </lineage>
</organism>
<dbReference type="InterPro" id="IPR009038">
    <property type="entry name" value="GOLD_dom"/>
</dbReference>
<evidence type="ECO:0000313" key="5">
    <source>
        <dbReference type="Proteomes" id="UP000007259"/>
    </source>
</evidence>
<keyword evidence="2" id="KW-0732">Signal</keyword>
<dbReference type="PhylomeDB" id="E9B4J0"/>
<feature type="domain" description="GOLD" evidence="3">
    <location>
        <begin position="47"/>
        <end position="347"/>
    </location>
</feature>
<name>E9B4J0_LEIMU</name>
<gene>
    <name evidence="4" type="ORF">LMXM_33_0220</name>
</gene>
<protein>
    <recommendedName>
        <fullName evidence="3">GOLD domain-containing protein</fullName>
    </recommendedName>
</protein>
<keyword evidence="1" id="KW-1133">Transmembrane helix</keyword>
<reference evidence="4 5" key="1">
    <citation type="journal article" date="2011" name="Genome Res.">
        <title>Chromosome and gene copy number variation allow major structural change between species and strains of Leishmania.</title>
        <authorList>
            <person name="Rogers M.B."/>
            <person name="Hilley J.D."/>
            <person name="Dickens N.J."/>
            <person name="Wilkes J."/>
            <person name="Bates P.A."/>
            <person name="Depledge D.P."/>
            <person name="Harris D."/>
            <person name="Her Y."/>
            <person name="Herzyk P."/>
            <person name="Imamura H."/>
            <person name="Otto T.D."/>
            <person name="Sanders M."/>
            <person name="Seeger K."/>
            <person name="Dujardin J.C."/>
            <person name="Berriman M."/>
            <person name="Smith D.F."/>
            <person name="Hertz-Fowler C."/>
            <person name="Mottram J.C."/>
        </authorList>
    </citation>
    <scope>NUCLEOTIDE SEQUENCE [LARGE SCALE GENOMIC DNA]</scope>
    <source>
        <strain evidence="4 5">MHOM/GT/2001/U1103</strain>
    </source>
</reference>
<proteinExistence type="predicted"/>
<dbReference type="AlphaFoldDB" id="E9B4J0"/>
<feature type="chain" id="PRO_5003236328" description="GOLD domain-containing protein" evidence="2">
    <location>
        <begin position="25"/>
        <end position="352"/>
    </location>
</feature>
<accession>E9B4J0</accession>
<dbReference type="EMBL" id="FR799586">
    <property type="protein sequence ID" value="CBZ30159.1"/>
    <property type="molecule type" value="Genomic_DNA"/>
</dbReference>
<evidence type="ECO:0000256" key="1">
    <source>
        <dbReference type="SAM" id="Phobius"/>
    </source>
</evidence>
<evidence type="ECO:0000256" key="2">
    <source>
        <dbReference type="SAM" id="SignalP"/>
    </source>
</evidence>
<feature type="signal peptide" evidence="2">
    <location>
        <begin position="1"/>
        <end position="24"/>
    </location>
</feature>
<dbReference type="SMART" id="SM01190">
    <property type="entry name" value="EMP24_GP25L"/>
    <property type="match status" value="1"/>
</dbReference>
<dbReference type="Proteomes" id="UP000007259">
    <property type="component" value="Chromosome 33"/>
</dbReference>
<dbReference type="OMA" id="RIWVCML"/>
<keyword evidence="5" id="KW-1185">Reference proteome</keyword>
<keyword evidence="1" id="KW-0812">Transmembrane</keyword>
<evidence type="ECO:0000259" key="3">
    <source>
        <dbReference type="SMART" id="SM01190"/>
    </source>
</evidence>
<dbReference type="GeneID" id="13452214"/>
<dbReference type="Pfam" id="PF01105">
    <property type="entry name" value="EMP24_GP25L"/>
    <property type="match status" value="1"/>
</dbReference>
<dbReference type="KEGG" id="lmi:LMXM_33_0220"/>